<proteinExistence type="predicted"/>
<keyword evidence="1" id="KW-0472">Membrane</keyword>
<evidence type="ECO:0000313" key="2">
    <source>
        <dbReference type="EMBL" id="OZC08515.1"/>
    </source>
</evidence>
<dbReference type="Proteomes" id="UP000242913">
    <property type="component" value="Unassembled WGS sequence"/>
</dbReference>
<accession>A0A238BUY4</accession>
<dbReference type="AlphaFoldDB" id="A0A238BUY4"/>
<protein>
    <submittedName>
        <fullName evidence="2">Uncharacterized protein</fullName>
    </submittedName>
</protein>
<evidence type="ECO:0000313" key="3">
    <source>
        <dbReference type="Proteomes" id="UP000242913"/>
    </source>
</evidence>
<sequence length="365" mass="42437">MKMGKSENDKVREYATVNCGKKQVKPMANKNFRMVASRWVRMTRVARSYPRWLWNNWPLHFVGVAFCFVPMTVIVIYDILKYGSGYDSMPYYRKYYHVVRPDDPIVAEWRPPEDVYKDLLFVLKFFAADHYGARVTLLRPLKISSIAIFQFLMLIFVFLGFNWLYVISTATRATQSIQNDAKNGTRWIYVEFFNCPSILKINVDTIRAALARWINEECATAIQCSLDNEVEEKNVLIGTLFCGTPNNFITFLVLRNASGDASLQANHLDLNIVGKVIQSREHLLSVLLHSDLKLVTIRVFNEDRKRNITSDIHSLCERLNCTVVILSFFVFIVIFFIICFIQRNFVDRKFIRQSHSLLALQPLQT</sequence>
<evidence type="ECO:0000256" key="1">
    <source>
        <dbReference type="SAM" id="Phobius"/>
    </source>
</evidence>
<feature type="transmembrane region" description="Helical" evidence="1">
    <location>
        <begin position="57"/>
        <end position="80"/>
    </location>
</feature>
<name>A0A238BUY4_9BILA</name>
<feature type="transmembrane region" description="Helical" evidence="1">
    <location>
        <begin position="323"/>
        <end position="341"/>
    </location>
</feature>
<keyword evidence="1" id="KW-1133">Transmembrane helix</keyword>
<keyword evidence="3" id="KW-1185">Reference proteome</keyword>
<feature type="transmembrane region" description="Helical" evidence="1">
    <location>
        <begin position="146"/>
        <end position="166"/>
    </location>
</feature>
<reference evidence="2 3" key="1">
    <citation type="submission" date="2015-12" db="EMBL/GenBank/DDBJ databases">
        <title>Draft genome of the nematode, Onchocerca flexuosa.</title>
        <authorList>
            <person name="Mitreva M."/>
        </authorList>
    </citation>
    <scope>NUCLEOTIDE SEQUENCE [LARGE SCALE GENOMIC DNA]</scope>
    <source>
        <strain evidence="2">Red Deer</strain>
    </source>
</reference>
<keyword evidence="1" id="KW-0812">Transmembrane</keyword>
<gene>
    <name evidence="2" type="ORF">X798_04447</name>
</gene>
<dbReference type="OrthoDB" id="5854778at2759"/>
<organism evidence="2 3">
    <name type="scientific">Onchocerca flexuosa</name>
    <dbReference type="NCBI Taxonomy" id="387005"/>
    <lineage>
        <taxon>Eukaryota</taxon>
        <taxon>Metazoa</taxon>
        <taxon>Ecdysozoa</taxon>
        <taxon>Nematoda</taxon>
        <taxon>Chromadorea</taxon>
        <taxon>Rhabditida</taxon>
        <taxon>Spirurina</taxon>
        <taxon>Spiruromorpha</taxon>
        <taxon>Filarioidea</taxon>
        <taxon>Onchocercidae</taxon>
        <taxon>Onchocerca</taxon>
    </lineage>
</organism>
<dbReference type="EMBL" id="KZ270007">
    <property type="protein sequence ID" value="OZC08515.1"/>
    <property type="molecule type" value="Genomic_DNA"/>
</dbReference>